<reference evidence="1 2" key="1">
    <citation type="journal article" date="2013" name="Genome Announc.">
        <title>Draft Genome Sequence of Cesiribacter andamanensis Strain AMV16T, Isolated from a Soil Sample from a Mud Volcano in the Andaman Islands, India.</title>
        <authorList>
            <person name="Shivaji S."/>
            <person name="Ara S."/>
            <person name="Begum Z."/>
            <person name="Srinivas T.N."/>
            <person name="Singh A."/>
            <person name="Kumar Pinnaka A."/>
        </authorList>
    </citation>
    <scope>NUCLEOTIDE SEQUENCE [LARGE SCALE GENOMIC DNA]</scope>
    <source>
        <strain evidence="1 2">AMV16</strain>
    </source>
</reference>
<proteinExistence type="predicted"/>
<dbReference type="EMBL" id="AODQ01000002">
    <property type="protein sequence ID" value="EMR04693.1"/>
    <property type="molecule type" value="Genomic_DNA"/>
</dbReference>
<dbReference type="Proteomes" id="UP000011910">
    <property type="component" value="Unassembled WGS sequence"/>
</dbReference>
<keyword evidence="2" id="KW-1185">Reference proteome</keyword>
<comment type="caution">
    <text evidence="1">The sequence shown here is derived from an EMBL/GenBank/DDBJ whole genome shotgun (WGS) entry which is preliminary data.</text>
</comment>
<organism evidence="1 2">
    <name type="scientific">Cesiribacter andamanensis AMV16</name>
    <dbReference type="NCBI Taxonomy" id="1279009"/>
    <lineage>
        <taxon>Bacteria</taxon>
        <taxon>Pseudomonadati</taxon>
        <taxon>Bacteroidota</taxon>
        <taxon>Cytophagia</taxon>
        <taxon>Cytophagales</taxon>
        <taxon>Cesiribacteraceae</taxon>
        <taxon>Cesiribacter</taxon>
    </lineage>
</organism>
<sequence length="103" mass="12292">MKKSDSVVEKDIALQIGEVAFSYYQVQRAAPDQEDFLEWIGSLPEPARSRYLAKGFAASRNDLAFLDFFRQIRDREMKMYMQERLSKEDYLLWLTHRHRPSEE</sequence>
<name>M7N7W1_9BACT</name>
<dbReference type="AlphaFoldDB" id="M7N7W1"/>
<protein>
    <submittedName>
        <fullName evidence="1">Uncharacterized protein</fullName>
    </submittedName>
</protein>
<dbReference type="OrthoDB" id="1030126at2"/>
<accession>M7N7W1</accession>
<gene>
    <name evidence="1" type="ORF">ADICEAN_00145</name>
</gene>
<dbReference type="RefSeq" id="WP_009193558.1">
    <property type="nucleotide sequence ID" value="NZ_AODQ01000002.1"/>
</dbReference>
<evidence type="ECO:0000313" key="1">
    <source>
        <dbReference type="EMBL" id="EMR04693.1"/>
    </source>
</evidence>
<evidence type="ECO:0000313" key="2">
    <source>
        <dbReference type="Proteomes" id="UP000011910"/>
    </source>
</evidence>